<dbReference type="PANTHER" id="PTHR47098:SF2">
    <property type="entry name" value="PROTEIN MAK32"/>
    <property type="match status" value="1"/>
</dbReference>
<dbReference type="RefSeq" id="XP_016242319.1">
    <property type="nucleotide sequence ID" value="XM_016400051.1"/>
</dbReference>
<dbReference type="AlphaFoldDB" id="A0A0D2BSS8"/>
<evidence type="ECO:0000313" key="1">
    <source>
        <dbReference type="EMBL" id="KIW22103.1"/>
    </source>
</evidence>
<protein>
    <recommendedName>
        <fullName evidence="3">Carbohydrate kinase PfkB domain-containing protein</fullName>
    </recommendedName>
</protein>
<organism evidence="1 2">
    <name type="scientific">Cladophialophora immunda</name>
    <dbReference type="NCBI Taxonomy" id="569365"/>
    <lineage>
        <taxon>Eukaryota</taxon>
        <taxon>Fungi</taxon>
        <taxon>Dikarya</taxon>
        <taxon>Ascomycota</taxon>
        <taxon>Pezizomycotina</taxon>
        <taxon>Eurotiomycetes</taxon>
        <taxon>Chaetothyriomycetidae</taxon>
        <taxon>Chaetothyriales</taxon>
        <taxon>Herpotrichiellaceae</taxon>
        <taxon>Cladophialophora</taxon>
    </lineage>
</organism>
<name>A0A0D2BSS8_9EURO</name>
<dbReference type="VEuPathDB" id="FungiDB:PV07_12519"/>
<dbReference type="InterPro" id="IPR029056">
    <property type="entry name" value="Ribokinase-like"/>
</dbReference>
<dbReference type="HOGENOM" id="CLU_095738_0_0_1"/>
<dbReference type="EMBL" id="KN847049">
    <property type="protein sequence ID" value="KIW22103.1"/>
    <property type="molecule type" value="Genomic_DNA"/>
</dbReference>
<evidence type="ECO:0000313" key="2">
    <source>
        <dbReference type="Proteomes" id="UP000054466"/>
    </source>
</evidence>
<dbReference type="OrthoDB" id="497927at2759"/>
<proteinExistence type="predicted"/>
<dbReference type="PANTHER" id="PTHR47098">
    <property type="entry name" value="PROTEIN MAK32"/>
    <property type="match status" value="1"/>
</dbReference>
<evidence type="ECO:0008006" key="3">
    <source>
        <dbReference type="Google" id="ProtNLM"/>
    </source>
</evidence>
<dbReference type="GeneID" id="27351713"/>
<keyword evidence="2" id="KW-1185">Reference proteome</keyword>
<reference evidence="1 2" key="1">
    <citation type="submission" date="2015-01" db="EMBL/GenBank/DDBJ databases">
        <title>The Genome Sequence of Cladophialophora immunda CBS83496.</title>
        <authorList>
            <consortium name="The Broad Institute Genomics Platform"/>
            <person name="Cuomo C."/>
            <person name="de Hoog S."/>
            <person name="Gorbushina A."/>
            <person name="Stielow B."/>
            <person name="Teixiera M."/>
            <person name="Abouelleil A."/>
            <person name="Chapman S.B."/>
            <person name="Priest M."/>
            <person name="Young S.K."/>
            <person name="Wortman J."/>
            <person name="Nusbaum C."/>
            <person name="Birren B."/>
        </authorList>
    </citation>
    <scope>NUCLEOTIDE SEQUENCE [LARGE SCALE GENOMIC DNA]</scope>
    <source>
        <strain evidence="1 2">CBS 83496</strain>
    </source>
</reference>
<dbReference type="Gene3D" id="3.40.1190.20">
    <property type="match status" value="1"/>
</dbReference>
<dbReference type="SUPFAM" id="SSF53613">
    <property type="entry name" value="Ribokinase-like"/>
    <property type="match status" value="1"/>
</dbReference>
<dbReference type="STRING" id="569365.A0A0D2BSS8"/>
<sequence>MSVPSSPASTIARHRKMSDFGTDRRRSRLAFCTLGMFIIDRIEYLDNQQSPQENIIGGAGTYAALGSRLAAGPRNAHLVSWIVDMGSDFPPRFRQVIESWRTSCVFRHDAQRHTTTAWNGYGENEFRAFKYITPKLRLDENDLNDEQLLSRSFHMVCSPARCISLVQGILDRRKRLLVDTSAGVDDDRPIFVWEPVPHLCTPEELSRLREAAGYLDVVSPNADEFASFFEGSPECQTKEIQVQYLLGVNHLRSG</sequence>
<dbReference type="Proteomes" id="UP000054466">
    <property type="component" value="Unassembled WGS sequence"/>
</dbReference>
<accession>A0A0D2BSS8</accession>
<gene>
    <name evidence="1" type="ORF">PV07_12519</name>
</gene>